<evidence type="ECO:0000256" key="2">
    <source>
        <dbReference type="ARBA" id="ARBA00006375"/>
    </source>
</evidence>
<name>A0A8J9VK34_9NEOP</name>
<keyword evidence="7" id="KW-1133">Transmembrane helix</keyword>
<evidence type="ECO:0000256" key="10">
    <source>
        <dbReference type="ARBA" id="ARBA00023128"/>
    </source>
</evidence>
<dbReference type="FunFam" id="1.50.40.10:FF:000029">
    <property type="entry name" value="Solute carrier family 25 member 28"/>
    <property type="match status" value="1"/>
</dbReference>
<evidence type="ECO:0000313" key="16">
    <source>
        <dbReference type="Proteomes" id="UP000838878"/>
    </source>
</evidence>
<evidence type="ECO:0000256" key="1">
    <source>
        <dbReference type="ARBA" id="ARBA00004448"/>
    </source>
</evidence>
<comment type="subcellular location">
    <subcellularLocation>
        <location evidence="1">Mitochondrion inner membrane</location>
        <topology evidence="1">Multi-pass membrane protein</topology>
    </subcellularLocation>
</comment>
<evidence type="ECO:0000313" key="15">
    <source>
        <dbReference type="EMBL" id="CAH0720970.1"/>
    </source>
</evidence>
<protein>
    <recommendedName>
        <fullName evidence="17">Mitoferrin-1</fullName>
    </recommendedName>
</protein>
<proteinExistence type="inferred from homology"/>
<feature type="non-terminal residue" evidence="15">
    <location>
        <position position="334"/>
    </location>
</feature>
<gene>
    <name evidence="15" type="ORF">BINO364_LOCUS7123</name>
</gene>
<sequence length="334" mass="35969">MNFEDYETLPTQSSITHMTAGAIAGVMEHCVMYPLDSVKTRMQSLRSAHNGSIAETFRYMVQREGLLRPIRGMSAVVMGAGPAHACFFATYEQCKHTLSHLTRHRHDHITHGLSGCIASLVHDAVSNPAEVVKQRLQMLNSPYRGVWECARHVYRAEGLRAFYRSYGTQVAMNVPFQALHFVTYEWCQSRLNPRRTYEPRAHLASGALAGALAAAVTTPLDVCKTVLNTQEAAGAEGLAAAAALVLRAGGPLAFFRGVHARVLYQMPAAAICWLTYETLKHAITTFGLNNEDSSSSSNSSSSPGASSSSTAGGPLACAALRLAAADVPSSLTRS</sequence>
<keyword evidence="11 12" id="KW-0472">Membrane</keyword>
<feature type="repeat" description="Solcar" evidence="12">
    <location>
        <begin position="197"/>
        <end position="282"/>
    </location>
</feature>
<feature type="repeat" description="Solcar" evidence="12">
    <location>
        <begin position="12"/>
        <end position="97"/>
    </location>
</feature>
<dbReference type="EMBL" id="OV170222">
    <property type="protein sequence ID" value="CAH0720970.1"/>
    <property type="molecule type" value="Genomic_DNA"/>
</dbReference>
<dbReference type="InterPro" id="IPR023395">
    <property type="entry name" value="MCP_dom_sf"/>
</dbReference>
<evidence type="ECO:0000256" key="11">
    <source>
        <dbReference type="ARBA" id="ARBA00023136"/>
    </source>
</evidence>
<dbReference type="GO" id="GO:0005743">
    <property type="term" value="C:mitochondrial inner membrane"/>
    <property type="evidence" value="ECO:0007669"/>
    <property type="project" value="UniProtKB-SubCell"/>
</dbReference>
<keyword evidence="10" id="KW-0496">Mitochondrion</keyword>
<keyword evidence="4" id="KW-0410">Iron transport</keyword>
<keyword evidence="9" id="KW-0406">Ion transport</keyword>
<evidence type="ECO:0000256" key="7">
    <source>
        <dbReference type="ARBA" id="ARBA00022989"/>
    </source>
</evidence>
<feature type="compositionally biased region" description="Low complexity" evidence="14">
    <location>
        <begin position="293"/>
        <end position="312"/>
    </location>
</feature>
<evidence type="ECO:0000256" key="4">
    <source>
        <dbReference type="ARBA" id="ARBA00022496"/>
    </source>
</evidence>
<evidence type="ECO:0000256" key="14">
    <source>
        <dbReference type="SAM" id="MobiDB-lite"/>
    </source>
</evidence>
<dbReference type="Gene3D" id="1.50.40.10">
    <property type="entry name" value="Mitochondrial carrier domain"/>
    <property type="match status" value="2"/>
</dbReference>
<dbReference type="GO" id="GO:0015093">
    <property type="term" value="F:ferrous iron transmembrane transporter activity"/>
    <property type="evidence" value="ECO:0007669"/>
    <property type="project" value="TreeGrafter"/>
</dbReference>
<keyword evidence="16" id="KW-1185">Reference proteome</keyword>
<keyword evidence="8" id="KW-0408">Iron</keyword>
<feature type="repeat" description="Solcar" evidence="12">
    <location>
        <begin position="106"/>
        <end position="190"/>
    </location>
</feature>
<evidence type="ECO:0000256" key="12">
    <source>
        <dbReference type="PROSITE-ProRule" id="PRU00282"/>
    </source>
</evidence>
<dbReference type="OrthoDB" id="43906at2759"/>
<dbReference type="PROSITE" id="PS50920">
    <property type="entry name" value="SOLCAR"/>
    <property type="match status" value="3"/>
</dbReference>
<reference evidence="15" key="1">
    <citation type="submission" date="2021-12" db="EMBL/GenBank/DDBJ databases">
        <authorList>
            <person name="Martin H S."/>
        </authorList>
    </citation>
    <scope>NUCLEOTIDE SEQUENCE</scope>
</reference>
<evidence type="ECO:0000256" key="8">
    <source>
        <dbReference type="ARBA" id="ARBA00023004"/>
    </source>
</evidence>
<evidence type="ECO:0000256" key="5">
    <source>
        <dbReference type="ARBA" id="ARBA00022692"/>
    </source>
</evidence>
<dbReference type="SUPFAM" id="SSF103506">
    <property type="entry name" value="Mitochondrial carrier"/>
    <property type="match status" value="1"/>
</dbReference>
<evidence type="ECO:0000256" key="6">
    <source>
        <dbReference type="ARBA" id="ARBA00022792"/>
    </source>
</evidence>
<dbReference type="AlphaFoldDB" id="A0A8J9VK34"/>
<evidence type="ECO:0000256" key="9">
    <source>
        <dbReference type="ARBA" id="ARBA00023065"/>
    </source>
</evidence>
<dbReference type="Pfam" id="PF00153">
    <property type="entry name" value="Mito_carr"/>
    <property type="match status" value="3"/>
</dbReference>
<keyword evidence="5 12" id="KW-0812">Transmembrane</keyword>
<organism evidence="15 16">
    <name type="scientific">Brenthis ino</name>
    <name type="common">lesser marbled fritillary</name>
    <dbReference type="NCBI Taxonomy" id="405034"/>
    <lineage>
        <taxon>Eukaryota</taxon>
        <taxon>Metazoa</taxon>
        <taxon>Ecdysozoa</taxon>
        <taxon>Arthropoda</taxon>
        <taxon>Hexapoda</taxon>
        <taxon>Insecta</taxon>
        <taxon>Pterygota</taxon>
        <taxon>Neoptera</taxon>
        <taxon>Endopterygota</taxon>
        <taxon>Lepidoptera</taxon>
        <taxon>Glossata</taxon>
        <taxon>Ditrysia</taxon>
        <taxon>Papilionoidea</taxon>
        <taxon>Nymphalidae</taxon>
        <taxon>Heliconiinae</taxon>
        <taxon>Argynnini</taxon>
        <taxon>Brenthis</taxon>
    </lineage>
</organism>
<dbReference type="InterPro" id="IPR018108">
    <property type="entry name" value="MCP_transmembrane"/>
</dbReference>
<keyword evidence="6" id="KW-0999">Mitochondrion inner membrane</keyword>
<accession>A0A8J9VK34</accession>
<dbReference type="PANTHER" id="PTHR45758">
    <property type="entry name" value="MITOFERRIN-1-RELATED"/>
    <property type="match status" value="1"/>
</dbReference>
<comment type="similarity">
    <text evidence="2 13">Belongs to the mitochondrial carrier (TC 2.A.29) family.</text>
</comment>
<dbReference type="GO" id="GO:0048250">
    <property type="term" value="P:iron import into the mitochondrion"/>
    <property type="evidence" value="ECO:0007669"/>
    <property type="project" value="TreeGrafter"/>
</dbReference>
<dbReference type="PANTHER" id="PTHR45758:SF20">
    <property type="entry name" value="MITOFERRIN-2"/>
    <property type="match status" value="1"/>
</dbReference>
<evidence type="ECO:0008006" key="17">
    <source>
        <dbReference type="Google" id="ProtNLM"/>
    </source>
</evidence>
<feature type="region of interest" description="Disordered" evidence="14">
    <location>
        <begin position="290"/>
        <end position="312"/>
    </location>
</feature>
<evidence type="ECO:0000256" key="13">
    <source>
        <dbReference type="RuleBase" id="RU000488"/>
    </source>
</evidence>
<dbReference type="Proteomes" id="UP000838878">
    <property type="component" value="Chromosome 2"/>
</dbReference>
<keyword evidence="3 13" id="KW-0813">Transport</keyword>
<evidence type="ECO:0000256" key="3">
    <source>
        <dbReference type="ARBA" id="ARBA00022448"/>
    </source>
</evidence>